<dbReference type="SUPFAM" id="SSF141523">
    <property type="entry name" value="L,D-transpeptidase catalytic domain-like"/>
    <property type="match status" value="1"/>
</dbReference>
<evidence type="ECO:0000256" key="4">
    <source>
        <dbReference type="ARBA" id="ARBA00022984"/>
    </source>
</evidence>
<evidence type="ECO:0000259" key="9">
    <source>
        <dbReference type="PROSITE" id="PS52029"/>
    </source>
</evidence>
<evidence type="ECO:0000256" key="3">
    <source>
        <dbReference type="ARBA" id="ARBA00022960"/>
    </source>
</evidence>
<dbReference type="CDD" id="cd16913">
    <property type="entry name" value="YkuD_like"/>
    <property type="match status" value="1"/>
</dbReference>
<dbReference type="RefSeq" id="WP_322409708.1">
    <property type="nucleotide sequence ID" value="NZ_CP139779.1"/>
</dbReference>
<organism evidence="10 11">
    <name type="scientific">Microbacterium invictum</name>
    <dbReference type="NCBI Taxonomy" id="515415"/>
    <lineage>
        <taxon>Bacteria</taxon>
        <taxon>Bacillati</taxon>
        <taxon>Actinomycetota</taxon>
        <taxon>Actinomycetes</taxon>
        <taxon>Micrococcales</taxon>
        <taxon>Microbacteriaceae</taxon>
        <taxon>Microbacterium</taxon>
    </lineage>
</organism>
<proteinExistence type="predicted"/>
<feature type="active site" description="Nucleophile" evidence="6">
    <location>
        <position position="481"/>
    </location>
</feature>
<keyword evidence="3 6" id="KW-0133">Cell shape</keyword>
<keyword evidence="10" id="KW-0418">Kinase</keyword>
<dbReference type="Pfam" id="PF03734">
    <property type="entry name" value="YkuD"/>
    <property type="match status" value="1"/>
</dbReference>
<keyword evidence="4 6" id="KW-0573">Peptidoglycan synthesis</keyword>
<dbReference type="PANTHER" id="PTHR30582">
    <property type="entry name" value="L,D-TRANSPEPTIDASE"/>
    <property type="match status" value="1"/>
</dbReference>
<dbReference type="EC" id="2.-.-.-" evidence="10"/>
<gene>
    <name evidence="10" type="ORF">T9R20_12890</name>
</gene>
<reference evidence="10 11" key="1">
    <citation type="submission" date="2023-06" db="EMBL/GenBank/DDBJ databases">
        <title>Rock-solubilizing bacteria, Microbacterium invictum, promotes re-establishment of vegetation in rocky wasteland by accelerating rock bio-weathering and reshaping soil bacterial community.</title>
        <authorList>
            <person name="Liu C."/>
        </authorList>
    </citation>
    <scope>NUCLEOTIDE SEQUENCE [LARGE SCALE GENOMIC DNA]</scope>
    <source>
        <strain evidence="10 11">X-18</strain>
    </source>
</reference>
<name>A0ABZ0VA64_9MICO</name>
<dbReference type="GO" id="GO:0016301">
    <property type="term" value="F:kinase activity"/>
    <property type="evidence" value="ECO:0007669"/>
    <property type="project" value="UniProtKB-KW"/>
</dbReference>
<keyword evidence="8" id="KW-0812">Transmembrane</keyword>
<comment type="pathway">
    <text evidence="1 6">Cell wall biogenesis; peptidoglycan biosynthesis.</text>
</comment>
<sequence>MTDLVTRPNADGPADSQPTADDSAQLPAAAATATPASDVPAGDAPVYAWAPVEPAPKKRRWGLWIGVTAAAAAIGMVAASVFLIAPGTAVAGVPVGFLTPGAAAAAIETRLAETTVVLTGPGGDAELTGADLGATVDAQALAETAFAEHPMWNPTGWFPSPMDAEVQIDPVLAADALLAAAPDLSVAPADATVAFDAASASYQVTPAVPGEGIDAEAVRQSLQDAFLAGQQRIEVEPTLAAVDAETTTTIAEATASRLNAMLDTAGFYIGEERTVPLDRAVVASWITLGDGDRGTISVEVDQAGIQSVIDTLPGLVNREAVNATVITNKAGTVLREDVTGVNGRALEGTDGLAADAATQLAAGDGVIELAVAETPFTTVALARSVEVDLSAQQAYLFENGTMVESFTISSGTAATPTPTGNFTVFAYTRVQDMGALCYNPNAVNSYCTEDVPYITWFAPDIAFHGASNFRSSLGYPQSHGCVNMWDDAARFIYEWTATGTEVSVYS</sequence>
<keyword evidence="2 10" id="KW-0808">Transferase</keyword>
<dbReference type="PROSITE" id="PS52029">
    <property type="entry name" value="LD_TPASE"/>
    <property type="match status" value="1"/>
</dbReference>
<feature type="compositionally biased region" description="Low complexity" evidence="7">
    <location>
        <begin position="19"/>
        <end position="39"/>
    </location>
</feature>
<dbReference type="InterPro" id="IPR038063">
    <property type="entry name" value="Transpep_catalytic_dom"/>
</dbReference>
<keyword evidence="5 6" id="KW-0961">Cell wall biogenesis/degradation</keyword>
<evidence type="ECO:0000256" key="8">
    <source>
        <dbReference type="SAM" id="Phobius"/>
    </source>
</evidence>
<dbReference type="InterPro" id="IPR050979">
    <property type="entry name" value="LD-transpeptidase"/>
</dbReference>
<accession>A0ABZ0VA64</accession>
<evidence type="ECO:0000313" key="10">
    <source>
        <dbReference type="EMBL" id="WQB69586.1"/>
    </source>
</evidence>
<keyword evidence="11" id="KW-1185">Reference proteome</keyword>
<feature type="active site" description="Proton donor/acceptor" evidence="6">
    <location>
        <position position="464"/>
    </location>
</feature>
<feature type="region of interest" description="Disordered" evidence="7">
    <location>
        <begin position="1"/>
        <end position="39"/>
    </location>
</feature>
<evidence type="ECO:0000313" key="11">
    <source>
        <dbReference type="Proteomes" id="UP001324533"/>
    </source>
</evidence>
<feature type="transmembrane region" description="Helical" evidence="8">
    <location>
        <begin position="61"/>
        <end position="85"/>
    </location>
</feature>
<evidence type="ECO:0000256" key="6">
    <source>
        <dbReference type="PROSITE-ProRule" id="PRU01373"/>
    </source>
</evidence>
<evidence type="ECO:0000256" key="1">
    <source>
        <dbReference type="ARBA" id="ARBA00004752"/>
    </source>
</evidence>
<evidence type="ECO:0000256" key="2">
    <source>
        <dbReference type="ARBA" id="ARBA00022679"/>
    </source>
</evidence>
<evidence type="ECO:0000256" key="7">
    <source>
        <dbReference type="SAM" id="MobiDB-lite"/>
    </source>
</evidence>
<feature type="domain" description="L,D-TPase catalytic" evidence="9">
    <location>
        <begin position="383"/>
        <end position="505"/>
    </location>
</feature>
<dbReference type="Proteomes" id="UP001324533">
    <property type="component" value="Chromosome"/>
</dbReference>
<dbReference type="Gene3D" id="2.40.440.10">
    <property type="entry name" value="L,D-transpeptidase catalytic domain-like"/>
    <property type="match status" value="1"/>
</dbReference>
<protein>
    <submittedName>
        <fullName evidence="10">L,D-transpeptidase</fullName>
        <ecNumber evidence="10">2.-.-.-</ecNumber>
    </submittedName>
</protein>
<dbReference type="InterPro" id="IPR005490">
    <property type="entry name" value="LD_TPept_cat_dom"/>
</dbReference>
<dbReference type="PANTHER" id="PTHR30582:SF2">
    <property type="entry name" value="L,D-TRANSPEPTIDASE YCIB-RELATED"/>
    <property type="match status" value="1"/>
</dbReference>
<dbReference type="EMBL" id="CP139779">
    <property type="protein sequence ID" value="WQB69586.1"/>
    <property type="molecule type" value="Genomic_DNA"/>
</dbReference>
<keyword evidence="8" id="KW-1133">Transmembrane helix</keyword>
<keyword evidence="8" id="KW-0472">Membrane</keyword>
<evidence type="ECO:0000256" key="5">
    <source>
        <dbReference type="ARBA" id="ARBA00023316"/>
    </source>
</evidence>